<dbReference type="PANTHER" id="PTHR47706">
    <property type="entry name" value="NMRA-LIKE FAMILY PROTEIN"/>
    <property type="match status" value="1"/>
</dbReference>
<evidence type="ECO:0000256" key="3">
    <source>
        <dbReference type="ARBA" id="ARBA00023002"/>
    </source>
</evidence>
<comment type="caution">
    <text evidence="5">The sequence shown here is derived from an EMBL/GenBank/DDBJ whole genome shotgun (WGS) entry which is preliminary data.</text>
</comment>
<keyword evidence="3" id="KW-0560">Oxidoreductase</keyword>
<dbReference type="Proteomes" id="UP001305647">
    <property type="component" value="Unassembled WGS sequence"/>
</dbReference>
<organism evidence="5 6">
    <name type="scientific">Parathielavia hyrcaniae</name>
    <dbReference type="NCBI Taxonomy" id="113614"/>
    <lineage>
        <taxon>Eukaryota</taxon>
        <taxon>Fungi</taxon>
        <taxon>Dikarya</taxon>
        <taxon>Ascomycota</taxon>
        <taxon>Pezizomycotina</taxon>
        <taxon>Sordariomycetes</taxon>
        <taxon>Sordariomycetidae</taxon>
        <taxon>Sordariales</taxon>
        <taxon>Chaetomiaceae</taxon>
        <taxon>Parathielavia</taxon>
    </lineage>
</organism>
<feature type="domain" description="NmrA-like" evidence="4">
    <location>
        <begin position="37"/>
        <end position="98"/>
    </location>
</feature>
<evidence type="ECO:0000259" key="4">
    <source>
        <dbReference type="Pfam" id="PF05368"/>
    </source>
</evidence>
<evidence type="ECO:0000256" key="2">
    <source>
        <dbReference type="ARBA" id="ARBA00022857"/>
    </source>
</evidence>
<dbReference type="EMBL" id="MU863670">
    <property type="protein sequence ID" value="KAK4097675.1"/>
    <property type="molecule type" value="Genomic_DNA"/>
</dbReference>
<evidence type="ECO:0000313" key="5">
    <source>
        <dbReference type="EMBL" id="KAK4097675.1"/>
    </source>
</evidence>
<evidence type="ECO:0000256" key="1">
    <source>
        <dbReference type="ARBA" id="ARBA00005725"/>
    </source>
</evidence>
<dbReference type="InterPro" id="IPR008030">
    <property type="entry name" value="NmrA-like"/>
</dbReference>
<dbReference type="AlphaFoldDB" id="A0AAN6SXP2"/>
<dbReference type="Gene3D" id="3.40.50.720">
    <property type="entry name" value="NAD(P)-binding Rossmann-like Domain"/>
    <property type="match status" value="1"/>
</dbReference>
<accession>A0AAN6SXP2</accession>
<evidence type="ECO:0000313" key="6">
    <source>
        <dbReference type="Proteomes" id="UP001305647"/>
    </source>
</evidence>
<proteinExistence type="inferred from homology"/>
<keyword evidence="6" id="KW-1185">Reference proteome</keyword>
<sequence>MVKIAIAGPGPVGLEIIDGLLAAARHEIDATGERLVKGTTQFKVDYQDRQDLMRALDGVHTVLSFIAAHLDEGAAAQKALIDAAIEAGVKRFAPSEWAVPKYLEDKNKDGKVLEYSLFQPGWFLNFIAGSRQTAKHVRSSNLLGVDHDKGTAVVASNMTETYTLTAIADLVNIVVKAVEYEGEWPKIGGINGNTLSLAEEIAVGEKIRAYEIERLDRKDLYVGVVKSSWRPALDQPSLSEAQKEALSQQIACALLLYLSSGKAHVSDEWNRIFPGYKFTMVEEILVGMFAEDI</sequence>
<dbReference type="PANTHER" id="PTHR47706:SF4">
    <property type="entry name" value="NMRA-LIKE DOMAIN-CONTAINING PROTEIN"/>
    <property type="match status" value="1"/>
</dbReference>
<name>A0AAN6SXP2_9PEZI</name>
<comment type="similarity">
    <text evidence="1">Belongs to the NmrA-type oxidoreductase family. Isoflavone reductase subfamily.</text>
</comment>
<dbReference type="Pfam" id="PF05368">
    <property type="entry name" value="NmrA"/>
    <property type="match status" value="1"/>
</dbReference>
<reference evidence="5" key="1">
    <citation type="journal article" date="2023" name="Mol. Phylogenet. Evol.">
        <title>Genome-scale phylogeny and comparative genomics of the fungal order Sordariales.</title>
        <authorList>
            <person name="Hensen N."/>
            <person name="Bonometti L."/>
            <person name="Westerberg I."/>
            <person name="Brannstrom I.O."/>
            <person name="Guillou S."/>
            <person name="Cros-Aarteil S."/>
            <person name="Calhoun S."/>
            <person name="Haridas S."/>
            <person name="Kuo A."/>
            <person name="Mondo S."/>
            <person name="Pangilinan J."/>
            <person name="Riley R."/>
            <person name="LaButti K."/>
            <person name="Andreopoulos B."/>
            <person name="Lipzen A."/>
            <person name="Chen C."/>
            <person name="Yan M."/>
            <person name="Daum C."/>
            <person name="Ng V."/>
            <person name="Clum A."/>
            <person name="Steindorff A."/>
            <person name="Ohm R.A."/>
            <person name="Martin F."/>
            <person name="Silar P."/>
            <person name="Natvig D.O."/>
            <person name="Lalanne C."/>
            <person name="Gautier V."/>
            <person name="Ament-Velasquez S.L."/>
            <person name="Kruys A."/>
            <person name="Hutchinson M.I."/>
            <person name="Powell A.J."/>
            <person name="Barry K."/>
            <person name="Miller A.N."/>
            <person name="Grigoriev I.V."/>
            <person name="Debuchy R."/>
            <person name="Gladieux P."/>
            <person name="Hiltunen Thoren M."/>
            <person name="Johannesson H."/>
        </authorList>
    </citation>
    <scope>NUCLEOTIDE SEQUENCE</scope>
    <source>
        <strain evidence="5">CBS 757.83</strain>
    </source>
</reference>
<protein>
    <recommendedName>
        <fullName evidence="4">NmrA-like domain-containing protein</fullName>
    </recommendedName>
</protein>
<dbReference type="InterPro" id="IPR051609">
    <property type="entry name" value="NmrA/Isoflavone_reductase-like"/>
</dbReference>
<gene>
    <name evidence="5" type="ORF">N658DRAFT_489026</name>
</gene>
<dbReference type="InterPro" id="IPR036291">
    <property type="entry name" value="NAD(P)-bd_dom_sf"/>
</dbReference>
<reference evidence="5" key="2">
    <citation type="submission" date="2023-05" db="EMBL/GenBank/DDBJ databases">
        <authorList>
            <consortium name="Lawrence Berkeley National Laboratory"/>
            <person name="Steindorff A."/>
            <person name="Hensen N."/>
            <person name="Bonometti L."/>
            <person name="Westerberg I."/>
            <person name="Brannstrom I.O."/>
            <person name="Guillou S."/>
            <person name="Cros-Aarteil S."/>
            <person name="Calhoun S."/>
            <person name="Haridas S."/>
            <person name="Kuo A."/>
            <person name="Mondo S."/>
            <person name="Pangilinan J."/>
            <person name="Riley R."/>
            <person name="Labutti K."/>
            <person name="Andreopoulos B."/>
            <person name="Lipzen A."/>
            <person name="Chen C."/>
            <person name="Yanf M."/>
            <person name="Daum C."/>
            <person name="Ng V."/>
            <person name="Clum A."/>
            <person name="Ohm R."/>
            <person name="Martin F."/>
            <person name="Silar P."/>
            <person name="Natvig D."/>
            <person name="Lalanne C."/>
            <person name="Gautier V."/>
            <person name="Ament-Velasquez S.L."/>
            <person name="Kruys A."/>
            <person name="Hutchinson M.I."/>
            <person name="Powell A.J."/>
            <person name="Barry K."/>
            <person name="Miller A.N."/>
            <person name="Grigoriev I.V."/>
            <person name="Debuchy R."/>
            <person name="Gladieux P."/>
            <person name="Thoren M.H."/>
            <person name="Johannesson H."/>
        </authorList>
    </citation>
    <scope>NUCLEOTIDE SEQUENCE</scope>
    <source>
        <strain evidence="5">CBS 757.83</strain>
    </source>
</reference>
<dbReference type="GO" id="GO:0016491">
    <property type="term" value="F:oxidoreductase activity"/>
    <property type="evidence" value="ECO:0007669"/>
    <property type="project" value="UniProtKB-KW"/>
</dbReference>
<dbReference type="SUPFAM" id="SSF51735">
    <property type="entry name" value="NAD(P)-binding Rossmann-fold domains"/>
    <property type="match status" value="1"/>
</dbReference>
<keyword evidence="2" id="KW-0521">NADP</keyword>